<evidence type="ECO:0000256" key="3">
    <source>
        <dbReference type="ARBA" id="ARBA00022822"/>
    </source>
</evidence>
<evidence type="ECO:0000259" key="5">
    <source>
        <dbReference type="Pfam" id="PF00591"/>
    </source>
</evidence>
<feature type="binding site" evidence="4">
    <location>
        <position position="79"/>
    </location>
    <ligand>
        <name>anthranilate</name>
        <dbReference type="ChEBI" id="CHEBI:16567"/>
        <label>1</label>
    </ligand>
</feature>
<feature type="binding site" evidence="4">
    <location>
        <position position="119"/>
    </location>
    <ligand>
        <name>5-phospho-alpha-D-ribose 1-diphosphate</name>
        <dbReference type="ChEBI" id="CHEBI:58017"/>
    </ligand>
</feature>
<feature type="binding site" evidence="4">
    <location>
        <begin position="107"/>
        <end position="115"/>
    </location>
    <ligand>
        <name>5-phospho-alpha-D-ribose 1-diphosphate</name>
        <dbReference type="ChEBI" id="CHEBI:58017"/>
    </ligand>
</feature>
<dbReference type="InterPro" id="IPR035902">
    <property type="entry name" value="Nuc_phospho_transferase"/>
</dbReference>
<dbReference type="InterPro" id="IPR005940">
    <property type="entry name" value="Anthranilate_Pribosyl_Tfrase"/>
</dbReference>
<dbReference type="Pfam" id="PF02885">
    <property type="entry name" value="Glycos_trans_3N"/>
    <property type="match status" value="1"/>
</dbReference>
<feature type="binding site" evidence="4">
    <location>
        <position position="224"/>
    </location>
    <ligand>
        <name>Mg(2+)</name>
        <dbReference type="ChEBI" id="CHEBI:18420"/>
        <label>1</label>
    </ligand>
</feature>
<comment type="subunit">
    <text evidence="4">Homodimer.</text>
</comment>
<sequence length="340" mass="36250">MQPLLEQLYAQKALTQEQTREFFAQVIAGNMDPIILASALTALKMRGETPAEIAGAASALVDQAKHFPRPDYDFADIVGTGGDGFNTLNISSASAIVAASCGAKVAKHGNRSVSSKSGSADLFREFGLDLAMSPDTASVCLDKTGLCFLFAPEYHAGIRHAMPVRTALKTRTLFNLLGPLANPARPTHILLGVYLPELVRPMAETLQLLGYQHALVVHGSGLDELALHGPTKVAELEQNTIREYQLTPADFNLPEQPISAIKGGDPAENKQVIETLLAGNGQDAHRQAVAINSGALLKLLGLADSYQQGAEMAMDKLNSDKPLALIERTAGLSRSLPEHV</sequence>
<keyword evidence="4" id="KW-0460">Magnesium</keyword>
<keyword evidence="4" id="KW-0057">Aromatic amino acid biosynthesis</keyword>
<dbReference type="EMBL" id="BMGJ01000002">
    <property type="protein sequence ID" value="GGD54845.1"/>
    <property type="molecule type" value="Genomic_DNA"/>
</dbReference>
<dbReference type="GO" id="GO:0016757">
    <property type="term" value="F:glycosyltransferase activity"/>
    <property type="evidence" value="ECO:0007669"/>
    <property type="project" value="UniProtKB-KW"/>
</dbReference>
<keyword evidence="4" id="KW-0479">Metal-binding</keyword>
<evidence type="ECO:0000313" key="8">
    <source>
        <dbReference type="Proteomes" id="UP000614272"/>
    </source>
</evidence>
<evidence type="ECO:0000259" key="6">
    <source>
        <dbReference type="Pfam" id="PF02885"/>
    </source>
</evidence>
<evidence type="ECO:0000256" key="1">
    <source>
        <dbReference type="ARBA" id="ARBA00022676"/>
    </source>
</evidence>
<dbReference type="PANTHER" id="PTHR43285:SF2">
    <property type="entry name" value="ANTHRANILATE PHOSPHORIBOSYLTRANSFERASE"/>
    <property type="match status" value="1"/>
</dbReference>
<name>A0ABQ1R3A9_9ALTE</name>
<dbReference type="Gene3D" id="1.20.970.10">
    <property type="entry name" value="Transferase, Pyrimidine Nucleoside Phosphorylase, Chain C"/>
    <property type="match status" value="1"/>
</dbReference>
<feature type="binding site" evidence="4">
    <location>
        <begin position="82"/>
        <end position="83"/>
    </location>
    <ligand>
        <name>5-phospho-alpha-D-ribose 1-diphosphate</name>
        <dbReference type="ChEBI" id="CHEBI:58017"/>
    </ligand>
</feature>
<feature type="binding site" evidence="4">
    <location>
        <position position="87"/>
    </location>
    <ligand>
        <name>5-phospho-alpha-D-ribose 1-diphosphate</name>
        <dbReference type="ChEBI" id="CHEBI:58017"/>
    </ligand>
</feature>
<dbReference type="InterPro" id="IPR000312">
    <property type="entry name" value="Glycosyl_Trfase_fam3"/>
</dbReference>
<comment type="cofactor">
    <cofactor evidence="4">
        <name>Mg(2+)</name>
        <dbReference type="ChEBI" id="CHEBI:18420"/>
    </cofactor>
    <text evidence="4">Binds 2 magnesium ions per monomer.</text>
</comment>
<protein>
    <recommendedName>
        <fullName evidence="4">Anthranilate phosphoribosyltransferase</fullName>
        <ecNumber evidence="4">2.4.2.18</ecNumber>
    </recommendedName>
</protein>
<dbReference type="SUPFAM" id="SSF47648">
    <property type="entry name" value="Nucleoside phosphorylase/phosphoribosyltransferase N-terminal domain"/>
    <property type="match status" value="1"/>
</dbReference>
<feature type="binding site" evidence="4">
    <location>
        <position position="91"/>
    </location>
    <ligand>
        <name>Mg(2+)</name>
        <dbReference type="ChEBI" id="CHEBI:18420"/>
        <label>1</label>
    </ligand>
</feature>
<reference evidence="8" key="1">
    <citation type="journal article" date="2019" name="Int. J. Syst. Evol. Microbiol.">
        <title>The Global Catalogue of Microorganisms (GCM) 10K type strain sequencing project: providing services to taxonomists for standard genome sequencing and annotation.</title>
        <authorList>
            <consortium name="The Broad Institute Genomics Platform"/>
            <consortium name="The Broad Institute Genome Sequencing Center for Infectious Disease"/>
            <person name="Wu L."/>
            <person name="Ma J."/>
        </authorList>
    </citation>
    <scope>NUCLEOTIDE SEQUENCE [LARGE SCALE GENOMIC DNA]</scope>
    <source>
        <strain evidence="8">CGMCC 1.12923</strain>
    </source>
</reference>
<feature type="binding site" evidence="4">
    <location>
        <position position="224"/>
    </location>
    <ligand>
        <name>Mg(2+)</name>
        <dbReference type="ChEBI" id="CHEBI:18420"/>
        <label>2</label>
    </ligand>
</feature>
<dbReference type="HAMAP" id="MF_00211">
    <property type="entry name" value="TrpD"/>
    <property type="match status" value="1"/>
</dbReference>
<dbReference type="NCBIfam" id="TIGR01245">
    <property type="entry name" value="trpD"/>
    <property type="match status" value="1"/>
</dbReference>
<feature type="binding site" evidence="4">
    <location>
        <position position="110"/>
    </location>
    <ligand>
        <name>anthranilate</name>
        <dbReference type="ChEBI" id="CHEBI:16567"/>
        <label>1</label>
    </ligand>
</feature>
<comment type="catalytic activity">
    <reaction evidence="4">
        <text>N-(5-phospho-beta-D-ribosyl)anthranilate + diphosphate = 5-phospho-alpha-D-ribose 1-diphosphate + anthranilate</text>
        <dbReference type="Rhea" id="RHEA:11768"/>
        <dbReference type="ChEBI" id="CHEBI:16567"/>
        <dbReference type="ChEBI" id="CHEBI:18277"/>
        <dbReference type="ChEBI" id="CHEBI:33019"/>
        <dbReference type="ChEBI" id="CHEBI:58017"/>
        <dbReference type="EC" id="2.4.2.18"/>
    </reaction>
</comment>
<evidence type="ECO:0000256" key="4">
    <source>
        <dbReference type="HAMAP-Rule" id="MF_00211"/>
    </source>
</evidence>
<evidence type="ECO:0000313" key="7">
    <source>
        <dbReference type="EMBL" id="GGD54845.1"/>
    </source>
</evidence>
<keyword evidence="2 4" id="KW-0808">Transferase</keyword>
<dbReference type="InterPro" id="IPR036320">
    <property type="entry name" value="Glycosyl_Trfase_fam3_N_dom_sf"/>
</dbReference>
<dbReference type="Gene3D" id="3.40.1030.10">
    <property type="entry name" value="Nucleoside phosphorylase/phosphoribosyltransferase catalytic domain"/>
    <property type="match status" value="1"/>
</dbReference>
<proteinExistence type="inferred from homology"/>
<keyword evidence="1 4" id="KW-0328">Glycosyltransferase</keyword>
<feature type="domain" description="Glycosyl transferase family 3 N-terminal" evidence="6">
    <location>
        <begin position="2"/>
        <end position="64"/>
    </location>
</feature>
<comment type="caution">
    <text evidence="4">Lacks conserved residue(s) required for the propagation of feature annotation.</text>
</comment>
<accession>A0ABQ1R3A9</accession>
<feature type="binding site" evidence="4">
    <location>
        <position position="223"/>
    </location>
    <ligand>
        <name>Mg(2+)</name>
        <dbReference type="ChEBI" id="CHEBI:18420"/>
        <label>2</label>
    </ligand>
</feature>
<comment type="function">
    <text evidence="4">Catalyzes the transfer of the phosphoribosyl group of 5-phosphorylribose-1-pyrophosphate (PRPP) to anthranilate to yield N-(5'-phosphoribosyl)-anthranilate (PRA).</text>
</comment>
<dbReference type="Pfam" id="PF00591">
    <property type="entry name" value="Glycos_transf_3"/>
    <property type="match status" value="1"/>
</dbReference>
<comment type="caution">
    <text evidence="7">The sequence shown here is derived from an EMBL/GenBank/DDBJ whole genome shotgun (WGS) entry which is preliminary data.</text>
</comment>
<dbReference type="InterPro" id="IPR017459">
    <property type="entry name" value="Glycosyl_Trfase_fam3_N_dom"/>
</dbReference>
<keyword evidence="8" id="KW-1185">Reference proteome</keyword>
<keyword evidence="3 4" id="KW-0822">Tryptophan biosynthesis</keyword>
<keyword evidence="4" id="KW-0028">Amino-acid biosynthesis</keyword>
<comment type="pathway">
    <text evidence="4">Amino-acid biosynthesis; L-tryptophan biosynthesis; L-tryptophan from chorismate: step 2/5.</text>
</comment>
<dbReference type="EC" id="2.4.2.18" evidence="4"/>
<gene>
    <name evidence="4 7" type="primary">trpD</name>
    <name evidence="7" type="ORF">GCM10011357_08210</name>
</gene>
<feature type="binding site" evidence="4">
    <location>
        <begin position="89"/>
        <end position="92"/>
    </location>
    <ligand>
        <name>5-phospho-alpha-D-ribose 1-diphosphate</name>
        <dbReference type="ChEBI" id="CHEBI:58017"/>
    </ligand>
</feature>
<dbReference type="PANTHER" id="PTHR43285">
    <property type="entry name" value="ANTHRANILATE PHOSPHORIBOSYLTRANSFERASE"/>
    <property type="match status" value="1"/>
</dbReference>
<dbReference type="Proteomes" id="UP000614272">
    <property type="component" value="Unassembled WGS sequence"/>
</dbReference>
<evidence type="ECO:0000256" key="2">
    <source>
        <dbReference type="ARBA" id="ARBA00022679"/>
    </source>
</evidence>
<organism evidence="7 8">
    <name type="scientific">Lacimicrobium alkaliphilum</name>
    <dbReference type="NCBI Taxonomy" id="1526571"/>
    <lineage>
        <taxon>Bacteria</taxon>
        <taxon>Pseudomonadati</taxon>
        <taxon>Pseudomonadota</taxon>
        <taxon>Gammaproteobacteria</taxon>
        <taxon>Alteromonadales</taxon>
        <taxon>Alteromonadaceae</taxon>
        <taxon>Lacimicrobium</taxon>
    </lineage>
</organism>
<comment type="similarity">
    <text evidence="4">Belongs to the anthranilate phosphoribosyltransferase family.</text>
</comment>
<feature type="binding site" evidence="4">
    <location>
        <position position="79"/>
    </location>
    <ligand>
        <name>5-phospho-alpha-D-ribose 1-diphosphate</name>
        <dbReference type="ChEBI" id="CHEBI:58017"/>
    </ligand>
</feature>
<dbReference type="SUPFAM" id="SSF52418">
    <property type="entry name" value="Nucleoside phosphorylase/phosphoribosyltransferase catalytic domain"/>
    <property type="match status" value="1"/>
</dbReference>
<feature type="binding site" evidence="4">
    <location>
        <position position="165"/>
    </location>
    <ligand>
        <name>anthranilate</name>
        <dbReference type="ChEBI" id="CHEBI:16567"/>
        <label>2</label>
    </ligand>
</feature>
<feature type="domain" description="Glycosyl transferase family 3" evidence="5">
    <location>
        <begin position="72"/>
        <end position="319"/>
    </location>
</feature>